<dbReference type="Proteomes" id="UP000247485">
    <property type="component" value="Unassembled WGS sequence"/>
</dbReference>
<evidence type="ECO:0000313" key="2">
    <source>
        <dbReference type="Proteomes" id="UP000247485"/>
    </source>
</evidence>
<protein>
    <submittedName>
        <fullName evidence="1">Uncharacterized protein</fullName>
    </submittedName>
</protein>
<dbReference type="AlphaFoldDB" id="A0A318FP22"/>
<dbReference type="EMBL" id="QJJG01000010">
    <property type="protein sequence ID" value="PXW44061.1"/>
    <property type="molecule type" value="Genomic_DNA"/>
</dbReference>
<accession>A0A318FP22</accession>
<comment type="caution">
    <text evidence="1">The sequence shown here is derived from an EMBL/GenBank/DDBJ whole genome shotgun (WGS) entry which is preliminary data.</text>
</comment>
<organism evidence="1 2">
    <name type="scientific">Klebsiella oxytoca</name>
    <dbReference type="NCBI Taxonomy" id="571"/>
    <lineage>
        <taxon>Bacteria</taxon>
        <taxon>Pseudomonadati</taxon>
        <taxon>Pseudomonadota</taxon>
        <taxon>Gammaproteobacteria</taxon>
        <taxon>Enterobacterales</taxon>
        <taxon>Enterobacteriaceae</taxon>
        <taxon>Klebsiella/Raoultella group</taxon>
        <taxon>Klebsiella</taxon>
    </lineage>
</organism>
<proteinExistence type="predicted"/>
<sequence>MRQRLLKDQGAGFDFPWPLMRTFRAICYFEVDIVLKKIACFLFVVCATATLYGNFPARHIIGCEKQGVPEAICIAAEWDSEKVDLLPAYNPENLKVLALQKSRSAADVGAFKS</sequence>
<evidence type="ECO:0000313" key="1">
    <source>
        <dbReference type="EMBL" id="PXW44061.1"/>
    </source>
</evidence>
<name>A0A318FP22_KLEOX</name>
<reference evidence="1 2" key="1">
    <citation type="submission" date="2018-05" db="EMBL/GenBank/DDBJ databases">
        <title>Freshwater and sediment microbial communities from various areas in North America, analyzing microbe dynamics in response to fracking.</title>
        <authorList>
            <person name="Lamendella R."/>
        </authorList>
    </citation>
    <scope>NUCLEOTIDE SEQUENCE [LARGE SCALE GENOMIC DNA]</scope>
    <source>
        <strain evidence="1 2">67</strain>
    </source>
</reference>
<gene>
    <name evidence="1" type="ORF">DET57_110175</name>
</gene>